<feature type="compositionally biased region" description="Basic residues" evidence="1">
    <location>
        <begin position="113"/>
        <end position="132"/>
    </location>
</feature>
<evidence type="ECO:0000313" key="2">
    <source>
        <dbReference type="EMBL" id="CAA9387722.1"/>
    </source>
</evidence>
<feature type="compositionally biased region" description="Basic and acidic residues" evidence="1">
    <location>
        <begin position="78"/>
        <end position="112"/>
    </location>
</feature>
<proteinExistence type="predicted"/>
<protein>
    <submittedName>
        <fullName evidence="2">Probable sulfite oxidase</fullName>
    </submittedName>
</protein>
<reference evidence="2" key="1">
    <citation type="submission" date="2020-02" db="EMBL/GenBank/DDBJ databases">
        <authorList>
            <person name="Meier V. D."/>
        </authorList>
    </citation>
    <scope>NUCLEOTIDE SEQUENCE</scope>
    <source>
        <strain evidence="2">AVDCRST_MAG60</strain>
    </source>
</reference>
<feature type="compositionally biased region" description="Basic and acidic residues" evidence="1">
    <location>
        <begin position="173"/>
        <end position="195"/>
    </location>
</feature>
<feature type="compositionally biased region" description="Basic residues" evidence="1">
    <location>
        <begin position="61"/>
        <end position="76"/>
    </location>
</feature>
<dbReference type="EMBL" id="CADCUN010000142">
    <property type="protein sequence ID" value="CAA9387722.1"/>
    <property type="molecule type" value="Genomic_DNA"/>
</dbReference>
<feature type="non-terminal residue" evidence="2">
    <location>
        <position position="218"/>
    </location>
</feature>
<accession>A0A6J4NGQ1</accession>
<sequence length="218" mass="25341">WGRAPHRRPRPGRDQEHQGRPDRLHRRRGDDDRDAAQRGHRRPGRDDRVRHERRAPAPRARLPRAHGRSRPLRLRQRLQVDHQDHPHDVRRGAGLLDRARVGHGRSDQDLQPHRHPQGAVQHRRGRHVHRWRGLGPGGGHRPRRGAHRRGCLAAGRARPRRRQRLLAPVVRQVGREARPALPRHSGDQQGRRRADGCPYEDLPGGLQRHPGDLRDRRV</sequence>
<feature type="compositionally biased region" description="Basic and acidic residues" evidence="1">
    <location>
        <begin position="209"/>
        <end position="218"/>
    </location>
</feature>
<feature type="non-terminal residue" evidence="2">
    <location>
        <position position="1"/>
    </location>
</feature>
<name>A0A6J4NGQ1_9ACTN</name>
<gene>
    <name evidence="2" type="ORF">AVDCRST_MAG60-1338</name>
</gene>
<evidence type="ECO:0000256" key="1">
    <source>
        <dbReference type="SAM" id="MobiDB-lite"/>
    </source>
</evidence>
<feature type="compositionally biased region" description="Basic residues" evidence="1">
    <location>
        <begin position="140"/>
        <end position="150"/>
    </location>
</feature>
<feature type="compositionally biased region" description="Basic residues" evidence="1">
    <location>
        <begin position="1"/>
        <end position="10"/>
    </location>
</feature>
<feature type="region of interest" description="Disordered" evidence="1">
    <location>
        <begin position="1"/>
        <end position="159"/>
    </location>
</feature>
<dbReference type="AlphaFoldDB" id="A0A6J4NGQ1"/>
<organism evidence="2">
    <name type="scientific">uncultured Nocardioides sp</name>
    <dbReference type="NCBI Taxonomy" id="198441"/>
    <lineage>
        <taxon>Bacteria</taxon>
        <taxon>Bacillati</taxon>
        <taxon>Actinomycetota</taxon>
        <taxon>Actinomycetes</taxon>
        <taxon>Propionibacteriales</taxon>
        <taxon>Nocardioidaceae</taxon>
        <taxon>Nocardioides</taxon>
        <taxon>environmental samples</taxon>
    </lineage>
</organism>
<feature type="region of interest" description="Disordered" evidence="1">
    <location>
        <begin position="173"/>
        <end position="218"/>
    </location>
</feature>
<feature type="compositionally biased region" description="Basic and acidic residues" evidence="1">
    <location>
        <begin position="11"/>
        <end position="37"/>
    </location>
</feature>